<sequence length="136" mass="16377">MIIYKTKTNKFCGTSYKEIIKKARIIYHSVEKRSKRSAYLRSSYFKKEKVFFSLFWGHLNQKPKKERLRRLKFLACAIELIENSNYKPTSKSNPNQKREILHRFGGITPSRELFYVQIKENIKTKRKDFMSVFPEE</sequence>
<dbReference type="AlphaFoldDB" id="A0A0G0FU92"/>
<dbReference type="EMBL" id="LBSM01000019">
    <property type="protein sequence ID" value="KKQ17425.1"/>
    <property type="molecule type" value="Genomic_DNA"/>
</dbReference>
<name>A0A0G0FU92_9BACT</name>
<evidence type="ECO:0000313" key="2">
    <source>
        <dbReference type="Proteomes" id="UP000034508"/>
    </source>
</evidence>
<gene>
    <name evidence="1" type="ORF">US31_C0019G0012</name>
</gene>
<protein>
    <submittedName>
        <fullName evidence="1">Uncharacterized protein</fullName>
    </submittedName>
</protein>
<accession>A0A0G0FU92</accession>
<comment type="caution">
    <text evidence="1">The sequence shown here is derived from an EMBL/GenBank/DDBJ whole genome shotgun (WGS) entry which is preliminary data.</text>
</comment>
<dbReference type="Proteomes" id="UP000034508">
    <property type="component" value="Unassembled WGS sequence"/>
</dbReference>
<reference evidence="1 2" key="1">
    <citation type="journal article" date="2015" name="Nature">
        <title>rRNA introns, odd ribosomes, and small enigmatic genomes across a large radiation of phyla.</title>
        <authorList>
            <person name="Brown C.T."/>
            <person name="Hug L.A."/>
            <person name="Thomas B.C."/>
            <person name="Sharon I."/>
            <person name="Castelle C.J."/>
            <person name="Singh A."/>
            <person name="Wilkins M.J."/>
            <person name="Williams K.H."/>
            <person name="Banfield J.F."/>
        </authorList>
    </citation>
    <scope>NUCLEOTIDE SEQUENCE [LARGE SCALE GENOMIC DNA]</scope>
</reference>
<organism evidence="1 2">
    <name type="scientific">Berkelbacteria bacterium GW2011_GWA1_36_9</name>
    <dbReference type="NCBI Taxonomy" id="1618331"/>
    <lineage>
        <taxon>Bacteria</taxon>
        <taxon>Candidatus Berkelbacteria</taxon>
    </lineage>
</organism>
<evidence type="ECO:0000313" key="1">
    <source>
        <dbReference type="EMBL" id="KKQ17425.1"/>
    </source>
</evidence>
<proteinExistence type="predicted"/>